<comment type="caution">
    <text evidence="1">The sequence shown here is derived from an EMBL/GenBank/DDBJ whole genome shotgun (WGS) entry which is preliminary data.</text>
</comment>
<evidence type="ECO:0000313" key="2">
    <source>
        <dbReference type="EMBL" id="CAF4320933.1"/>
    </source>
</evidence>
<accession>A0A814RLL1</accession>
<dbReference type="AlphaFoldDB" id="A0A814RLL1"/>
<dbReference type="Proteomes" id="UP000663845">
    <property type="component" value="Unassembled WGS sequence"/>
</dbReference>
<protein>
    <submittedName>
        <fullName evidence="1">Uncharacterized protein</fullName>
    </submittedName>
</protein>
<evidence type="ECO:0000313" key="1">
    <source>
        <dbReference type="EMBL" id="CAF1135810.1"/>
    </source>
</evidence>
<evidence type="ECO:0000313" key="3">
    <source>
        <dbReference type="Proteomes" id="UP000663845"/>
    </source>
</evidence>
<dbReference type="EMBL" id="CAJNOG010000273">
    <property type="protein sequence ID" value="CAF1135810.1"/>
    <property type="molecule type" value="Genomic_DNA"/>
</dbReference>
<name>A0A814RLL1_9BILA</name>
<gene>
    <name evidence="1" type="ORF">JYZ213_LOCUS23276</name>
    <name evidence="2" type="ORF">OXD698_LOCUS47169</name>
</gene>
<dbReference type="Proteomes" id="UP000663844">
    <property type="component" value="Unassembled WGS sequence"/>
</dbReference>
<organism evidence="1 3">
    <name type="scientific">Adineta steineri</name>
    <dbReference type="NCBI Taxonomy" id="433720"/>
    <lineage>
        <taxon>Eukaryota</taxon>
        <taxon>Metazoa</taxon>
        <taxon>Spiralia</taxon>
        <taxon>Gnathifera</taxon>
        <taxon>Rotifera</taxon>
        <taxon>Eurotatoria</taxon>
        <taxon>Bdelloidea</taxon>
        <taxon>Adinetida</taxon>
        <taxon>Adinetidae</taxon>
        <taxon>Adineta</taxon>
    </lineage>
</organism>
<dbReference type="EMBL" id="CAJOAZ010017950">
    <property type="protein sequence ID" value="CAF4320933.1"/>
    <property type="molecule type" value="Genomic_DNA"/>
</dbReference>
<sequence>MEVPLRCESNAYEKDKFADSIEVYNHLIFDFDTHQLAVEQIFDQASPLCDSQCNSDGWVKKRRSSYSQKNYASNYRVNIEKLAKEIRGFNHASMSWLSSAELPTKVDQFSFLHYTYLSHVCLEVTRNDDCVIVLATYGGAVAL</sequence>
<proteinExistence type="predicted"/>
<reference evidence="1" key="1">
    <citation type="submission" date="2021-02" db="EMBL/GenBank/DDBJ databases">
        <authorList>
            <person name="Nowell W R."/>
        </authorList>
    </citation>
    <scope>NUCLEOTIDE SEQUENCE</scope>
</reference>